<dbReference type="EMBL" id="CP045309">
    <property type="protein sequence ID" value="QGL47137.1"/>
    <property type="molecule type" value="Genomic_DNA"/>
</dbReference>
<proteinExistence type="predicted"/>
<reference evidence="3 6" key="2">
    <citation type="submission" date="2020-02" db="EMBL/GenBank/DDBJ databases">
        <title>WGS of Micromonospora spp. isolated from hot spring.</title>
        <authorList>
            <person name="Thawai C."/>
        </authorList>
    </citation>
    <scope>NUCLEOTIDE SEQUENCE [LARGE SCALE GENOMIC DNA]</scope>
    <source>
        <strain evidence="3 6">TMS7</strain>
    </source>
</reference>
<evidence type="ECO:0000313" key="3">
    <source>
        <dbReference type="EMBL" id="NES28117.1"/>
    </source>
</evidence>
<dbReference type="InterPro" id="IPR029058">
    <property type="entry name" value="AB_hydrolase_fold"/>
</dbReference>
<dbReference type="Pfam" id="PF00561">
    <property type="entry name" value="Abhydrolase_1"/>
    <property type="match status" value="1"/>
</dbReference>
<protein>
    <submittedName>
        <fullName evidence="4">Alpha/beta fold hydrolase</fullName>
    </submittedName>
    <submittedName>
        <fullName evidence="3">Alpha/beta hydrolase</fullName>
    </submittedName>
</protein>
<evidence type="ECO:0000259" key="2">
    <source>
        <dbReference type="Pfam" id="PF00561"/>
    </source>
</evidence>
<dbReference type="Proteomes" id="UP000477779">
    <property type="component" value="Unassembled WGS sequence"/>
</dbReference>
<dbReference type="InterPro" id="IPR000073">
    <property type="entry name" value="AB_hydrolase_1"/>
</dbReference>
<dbReference type="EMBL" id="JAAHBZ010000003">
    <property type="protein sequence ID" value="NES28117.1"/>
    <property type="molecule type" value="Genomic_DNA"/>
</dbReference>
<dbReference type="RefSeq" id="WP_154226482.1">
    <property type="nucleotide sequence ID" value="NZ_JAAHBZ010000003.1"/>
</dbReference>
<dbReference type="PANTHER" id="PTHR45763:SF46">
    <property type="entry name" value="AB HYDROLASE-1 DOMAIN-CONTAINING PROTEIN"/>
    <property type="match status" value="1"/>
</dbReference>
<keyword evidence="3" id="KW-0378">Hydrolase</keyword>
<evidence type="ECO:0000313" key="6">
    <source>
        <dbReference type="Proteomes" id="UP000477779"/>
    </source>
</evidence>
<keyword evidence="5" id="KW-1185">Reference proteome</keyword>
<organism evidence="3 6">
    <name type="scientific">Micromonospora terminaliae</name>
    <dbReference type="NCBI Taxonomy" id="1914461"/>
    <lineage>
        <taxon>Bacteria</taxon>
        <taxon>Bacillati</taxon>
        <taxon>Actinomycetota</taxon>
        <taxon>Actinomycetes</taxon>
        <taxon>Micromonosporales</taxon>
        <taxon>Micromonosporaceae</taxon>
        <taxon>Micromonospora</taxon>
    </lineage>
</organism>
<dbReference type="SUPFAM" id="SSF53474">
    <property type="entry name" value="alpha/beta-Hydrolases"/>
    <property type="match status" value="1"/>
</dbReference>
<dbReference type="Gene3D" id="3.40.50.1820">
    <property type="entry name" value="alpha/beta hydrolase"/>
    <property type="match status" value="1"/>
</dbReference>
<feature type="region of interest" description="Disordered" evidence="1">
    <location>
        <begin position="293"/>
        <end position="320"/>
    </location>
</feature>
<dbReference type="GO" id="GO:0016787">
    <property type="term" value="F:hydrolase activity"/>
    <property type="evidence" value="ECO:0007669"/>
    <property type="project" value="UniProtKB-KW"/>
</dbReference>
<dbReference type="PRINTS" id="PR00111">
    <property type="entry name" value="ABHYDROLASE"/>
</dbReference>
<evidence type="ECO:0000313" key="5">
    <source>
        <dbReference type="Proteomes" id="UP000402241"/>
    </source>
</evidence>
<accession>A0AAJ2ZDR8</accession>
<evidence type="ECO:0000313" key="4">
    <source>
        <dbReference type="EMBL" id="QGL47137.1"/>
    </source>
</evidence>
<sequence>MDEGLIRVGGRRLAYCTYGPAEGLPVFLFHGWGECRLTVPPDVSVIEELGIRLITIDRPGVGRSDPEPGRMLLHWPPNVEAVADHLAISSFAVVGRSAGAAYAAACAFSLPHRVMSATLISGVGPPSTGAWKLLATSDFRKLIFWLRLVPPLARPTLWLGVRLIRPHVRRLLDRHIAGLPAADQQVLGDGAMHAMRVSSLQEAFCQAEVGIYHDALLLARDWGFDPAAISTPVRIWHGESDTIVNVEFGRRLATAIRHSRSSFTADAGHYLMFTHWRQILEAVVEDSRAEHVAANGRGTASPARRDEVELPRVPDLTSGP</sequence>
<gene>
    <name evidence="3" type="ORF">G3561_11245</name>
    <name evidence="4" type="ORF">GCE86_08785</name>
</gene>
<dbReference type="Proteomes" id="UP000402241">
    <property type="component" value="Chromosome"/>
</dbReference>
<feature type="compositionally biased region" description="Basic and acidic residues" evidence="1">
    <location>
        <begin position="303"/>
        <end position="312"/>
    </location>
</feature>
<name>A0AAJ2ZDR8_9ACTN</name>
<feature type="domain" description="AB hydrolase-1" evidence="2">
    <location>
        <begin position="25"/>
        <end position="275"/>
    </location>
</feature>
<dbReference type="PANTHER" id="PTHR45763">
    <property type="entry name" value="HYDROLASE, ALPHA/BETA FOLD FAMILY PROTEIN, EXPRESSED-RELATED"/>
    <property type="match status" value="1"/>
</dbReference>
<reference evidence="4 5" key="1">
    <citation type="submission" date="2019-10" db="EMBL/GenBank/DDBJ databases">
        <title>Genome Sequence of Micromonospora terminaliae DSM 101760.</title>
        <authorList>
            <person name="Guo L."/>
        </authorList>
    </citation>
    <scope>NUCLEOTIDE SEQUENCE [LARGE SCALE GENOMIC DNA]</scope>
    <source>
        <strain evidence="4 5">DSM 101760</strain>
    </source>
</reference>
<evidence type="ECO:0000256" key="1">
    <source>
        <dbReference type="SAM" id="MobiDB-lite"/>
    </source>
</evidence>
<dbReference type="AlphaFoldDB" id="A0AAJ2ZDR8"/>